<dbReference type="InterPro" id="IPR027819">
    <property type="entry name" value="C9orf72"/>
</dbReference>
<name>A0A9P6YLV7_RHIOR</name>
<dbReference type="EMBL" id="JAANIT010000131">
    <property type="protein sequence ID" value="KAG1551678.1"/>
    <property type="molecule type" value="Genomic_DNA"/>
</dbReference>
<dbReference type="GO" id="GO:0006914">
    <property type="term" value="P:autophagy"/>
    <property type="evidence" value="ECO:0007669"/>
    <property type="project" value="TreeGrafter"/>
</dbReference>
<sequence>MTDQRARLTKSKATASTTALQTLEITTTAVVADPPLEESRKQLSHRHYHYVRSPAFHADISPLPSPQILENSELPPPMKCTSEAVVALQDAVNESNTTKKTSAPTTEFEIFQSSFFSSILLIQWSNVVGPKVDKVWSAEAMDEGTQMMIARQVLNGEMGTRSVESKWILLPSMMCTAFLFEDPTLHTLFAIVLVVPARVITSHLQTFGSTVLIGNSLGSVNMMINTLSLLLSLKERNRSSHARKHHRYMPDLYLQGLLVKDIEEMEPRIELAVLDSIVPTTLVDMTRLVVKRTPLYNQYQQLRQSYQAAVFSKLENDVLQRHSKLQMNDWSKRSQVFEKVNSIAPMVQSLLEEVRRIPTRLRESYIKQWKRSLVKRALALIKYIEDETLAILGQVKVKENFVKNVMNALSLYDLDDFTIVLTQAEKLKPGMINFITSFSRTDTL</sequence>
<gene>
    <name evidence="1" type="ORF">G6F51_001689</name>
</gene>
<evidence type="ECO:0000313" key="1">
    <source>
        <dbReference type="EMBL" id="KAG1551678.1"/>
    </source>
</evidence>
<protein>
    <submittedName>
        <fullName evidence="1">Uncharacterized protein</fullName>
    </submittedName>
</protein>
<dbReference type="GO" id="GO:0005768">
    <property type="term" value="C:endosome"/>
    <property type="evidence" value="ECO:0007669"/>
    <property type="project" value="TreeGrafter"/>
</dbReference>
<dbReference type="OrthoDB" id="10252077at2759"/>
<accession>A0A9P6YLV7</accession>
<organism evidence="1 2">
    <name type="scientific">Rhizopus oryzae</name>
    <name type="common">Mucormycosis agent</name>
    <name type="synonym">Rhizopus arrhizus var. delemar</name>
    <dbReference type="NCBI Taxonomy" id="64495"/>
    <lineage>
        <taxon>Eukaryota</taxon>
        <taxon>Fungi</taxon>
        <taxon>Fungi incertae sedis</taxon>
        <taxon>Mucoromycota</taxon>
        <taxon>Mucoromycotina</taxon>
        <taxon>Mucoromycetes</taxon>
        <taxon>Mucorales</taxon>
        <taxon>Mucorineae</taxon>
        <taxon>Rhizopodaceae</taxon>
        <taxon>Rhizopus</taxon>
    </lineage>
</organism>
<dbReference type="Pfam" id="PF15019">
    <property type="entry name" value="C9orf72-like"/>
    <property type="match status" value="1"/>
</dbReference>
<comment type="caution">
    <text evidence="1">The sequence shown here is derived from an EMBL/GenBank/DDBJ whole genome shotgun (WGS) entry which is preliminary data.</text>
</comment>
<dbReference type="Proteomes" id="UP000717996">
    <property type="component" value="Unassembled WGS sequence"/>
</dbReference>
<dbReference type="AlphaFoldDB" id="A0A9P6YLV7"/>
<evidence type="ECO:0000313" key="2">
    <source>
        <dbReference type="Proteomes" id="UP000717996"/>
    </source>
</evidence>
<proteinExistence type="predicted"/>
<dbReference type="GO" id="GO:0005085">
    <property type="term" value="F:guanyl-nucleotide exchange factor activity"/>
    <property type="evidence" value="ECO:0007669"/>
    <property type="project" value="InterPro"/>
</dbReference>
<reference evidence="1" key="1">
    <citation type="journal article" date="2020" name="Microb. Genom.">
        <title>Genetic diversity of clinical and environmental Mucorales isolates obtained from an investigation of mucormycosis cases among solid organ transplant recipients.</title>
        <authorList>
            <person name="Nguyen M.H."/>
            <person name="Kaul D."/>
            <person name="Muto C."/>
            <person name="Cheng S.J."/>
            <person name="Richter R.A."/>
            <person name="Bruno V.M."/>
            <person name="Liu G."/>
            <person name="Beyhan S."/>
            <person name="Sundermann A.J."/>
            <person name="Mounaud S."/>
            <person name="Pasculle A.W."/>
            <person name="Nierman W.C."/>
            <person name="Driscoll E."/>
            <person name="Cumbie R."/>
            <person name="Clancy C.J."/>
            <person name="Dupont C.L."/>
        </authorList>
    </citation>
    <scope>NUCLEOTIDE SEQUENCE</scope>
    <source>
        <strain evidence="1">GL16</strain>
    </source>
</reference>
<dbReference type="PANTHER" id="PTHR31855">
    <property type="entry name" value="GUANINE NUCLEOTIDE EXCHANGE C9ORF72"/>
    <property type="match status" value="1"/>
</dbReference>
<dbReference type="GO" id="GO:0005776">
    <property type="term" value="C:autophagosome"/>
    <property type="evidence" value="ECO:0007669"/>
    <property type="project" value="TreeGrafter"/>
</dbReference>
<dbReference type="GO" id="GO:0006897">
    <property type="term" value="P:endocytosis"/>
    <property type="evidence" value="ECO:0007669"/>
    <property type="project" value="TreeGrafter"/>
</dbReference>
<dbReference type="PROSITE" id="PS51835">
    <property type="entry name" value="DENN_C9ORF72"/>
    <property type="match status" value="1"/>
</dbReference>
<dbReference type="PANTHER" id="PTHR31855:SF2">
    <property type="entry name" value="GUANINE NUCLEOTIDE EXCHANGE FACTOR C9ORF72"/>
    <property type="match status" value="1"/>
</dbReference>